<keyword evidence="3" id="KW-1185">Reference proteome</keyword>
<evidence type="ECO:0000313" key="3">
    <source>
        <dbReference type="Proteomes" id="UP000011575"/>
    </source>
</evidence>
<accession>M0PG75</accession>
<proteinExistence type="predicted"/>
<reference evidence="2 3" key="1">
    <citation type="journal article" date="2014" name="PLoS Genet.">
        <title>Phylogenetically driven sequencing of extremely halophilic archaea reveals strategies for static and dynamic osmo-response.</title>
        <authorList>
            <person name="Becker E.A."/>
            <person name="Seitzer P.M."/>
            <person name="Tritt A."/>
            <person name="Larsen D."/>
            <person name="Krusor M."/>
            <person name="Yao A.I."/>
            <person name="Wu D."/>
            <person name="Madern D."/>
            <person name="Eisen J.A."/>
            <person name="Darling A.E."/>
            <person name="Facciotti M.T."/>
        </authorList>
    </citation>
    <scope>NUCLEOTIDE SEQUENCE [LARGE SCALE GENOMIC DNA]</scope>
    <source>
        <strain evidence="2 3">JCM 13560</strain>
    </source>
</reference>
<sequence>MSHGAKSKRLDVDAAFKAFGAVGILISVVLIVGVLALTDPFGDYVTTSPAVFGSLLSAVLLGAVGYAAYALRRRTDY</sequence>
<organism evidence="2 3">
    <name type="scientific">Halorubrum aidingense JCM 13560</name>
    <dbReference type="NCBI Taxonomy" id="1230454"/>
    <lineage>
        <taxon>Archaea</taxon>
        <taxon>Methanobacteriati</taxon>
        <taxon>Methanobacteriota</taxon>
        <taxon>Stenosarchaea group</taxon>
        <taxon>Halobacteria</taxon>
        <taxon>Halobacteriales</taxon>
        <taxon>Haloferacaceae</taxon>
        <taxon>Halorubrum</taxon>
    </lineage>
</organism>
<dbReference type="EMBL" id="AOJI01000022">
    <property type="protein sequence ID" value="EMA67790.1"/>
    <property type="molecule type" value="Genomic_DNA"/>
</dbReference>
<evidence type="ECO:0000256" key="1">
    <source>
        <dbReference type="SAM" id="Phobius"/>
    </source>
</evidence>
<dbReference type="Proteomes" id="UP000011575">
    <property type="component" value="Unassembled WGS sequence"/>
</dbReference>
<comment type="caution">
    <text evidence="2">The sequence shown here is derived from an EMBL/GenBank/DDBJ whole genome shotgun (WGS) entry which is preliminary data.</text>
</comment>
<feature type="transmembrane region" description="Helical" evidence="1">
    <location>
        <begin position="12"/>
        <end position="38"/>
    </location>
</feature>
<dbReference type="AlphaFoldDB" id="M0PG75"/>
<keyword evidence="1" id="KW-0812">Transmembrane</keyword>
<name>M0PG75_9EURY</name>
<feature type="transmembrane region" description="Helical" evidence="1">
    <location>
        <begin position="50"/>
        <end position="71"/>
    </location>
</feature>
<gene>
    <name evidence="2" type="ORF">C461_08684</name>
</gene>
<protein>
    <submittedName>
        <fullName evidence="2">Uncharacterized protein</fullName>
    </submittedName>
</protein>
<dbReference type="PATRIC" id="fig|1230454.4.peg.1756"/>
<keyword evidence="1" id="KW-0472">Membrane</keyword>
<keyword evidence="1" id="KW-1133">Transmembrane helix</keyword>
<evidence type="ECO:0000313" key="2">
    <source>
        <dbReference type="EMBL" id="EMA67790.1"/>
    </source>
</evidence>
<dbReference type="RefSeq" id="WP_008000396.1">
    <property type="nucleotide sequence ID" value="NZ_AOJI01000022.1"/>
</dbReference>